<dbReference type="KEGG" id="ttr:Tter_0481"/>
<keyword evidence="1" id="KW-1133">Transmembrane helix</keyword>
<gene>
    <name evidence="3" type="ordered locus">Tter_0481</name>
</gene>
<dbReference type="Proteomes" id="UP000000323">
    <property type="component" value="Chromosome 1"/>
</dbReference>
<dbReference type="InterPro" id="IPR055648">
    <property type="entry name" value="DUF7224"/>
</dbReference>
<feature type="transmembrane region" description="Helical" evidence="1">
    <location>
        <begin position="103"/>
        <end position="124"/>
    </location>
</feature>
<feature type="domain" description="DUF7224" evidence="2">
    <location>
        <begin position="149"/>
        <end position="290"/>
    </location>
</feature>
<proteinExistence type="predicted"/>
<feature type="transmembrane region" description="Helical" evidence="1">
    <location>
        <begin position="35"/>
        <end position="57"/>
    </location>
</feature>
<evidence type="ECO:0000256" key="1">
    <source>
        <dbReference type="SAM" id="Phobius"/>
    </source>
</evidence>
<name>D1CEP6_THET1</name>
<feature type="transmembrane region" description="Helical" evidence="1">
    <location>
        <begin position="78"/>
        <end position="97"/>
    </location>
</feature>
<dbReference type="eggNOG" id="ENOG50336JT">
    <property type="taxonomic scope" value="Bacteria"/>
</dbReference>
<evidence type="ECO:0000313" key="3">
    <source>
        <dbReference type="EMBL" id="ACZ41402.1"/>
    </source>
</evidence>
<reference evidence="4" key="1">
    <citation type="journal article" date="2010" name="Stand. Genomic Sci.">
        <title>Complete genome sequence of 'Thermobaculum terrenum' type strain (YNP1).</title>
        <authorList>
            <person name="Kiss H."/>
            <person name="Cleland D."/>
            <person name="Lapidus A."/>
            <person name="Lucas S."/>
            <person name="Glavina Del Rio T."/>
            <person name="Nolan M."/>
            <person name="Tice H."/>
            <person name="Han C."/>
            <person name="Goodwin L."/>
            <person name="Pitluck S."/>
            <person name="Liolios K."/>
            <person name="Ivanova N."/>
            <person name="Mavromatis K."/>
            <person name="Ovchinnikova G."/>
            <person name="Pati A."/>
            <person name="Chen A."/>
            <person name="Palaniappan K."/>
            <person name="Land M."/>
            <person name="Hauser L."/>
            <person name="Chang Y."/>
            <person name="Jeffries C."/>
            <person name="Lu M."/>
            <person name="Brettin T."/>
            <person name="Detter J."/>
            <person name="Goker M."/>
            <person name="Tindall B."/>
            <person name="Beck B."/>
            <person name="McDermott T."/>
            <person name="Woyke T."/>
            <person name="Bristow J."/>
            <person name="Eisen J."/>
            <person name="Markowitz V."/>
            <person name="Hugenholtz P."/>
            <person name="Kyrpides N."/>
            <person name="Klenk H."/>
            <person name="Cheng J."/>
        </authorList>
    </citation>
    <scope>NUCLEOTIDE SEQUENCE [LARGE SCALE GENOMIC DNA]</scope>
    <source>
        <strain evidence="4">ATCC BAA-798 / YNP1</strain>
    </source>
</reference>
<keyword evidence="1" id="KW-0472">Membrane</keyword>
<evidence type="ECO:0000259" key="2">
    <source>
        <dbReference type="Pfam" id="PF23866"/>
    </source>
</evidence>
<dbReference type="Pfam" id="PF23866">
    <property type="entry name" value="DUF7224"/>
    <property type="match status" value="1"/>
</dbReference>
<dbReference type="AlphaFoldDB" id="D1CEP6"/>
<keyword evidence="1" id="KW-0812">Transmembrane</keyword>
<protein>
    <recommendedName>
        <fullName evidence="2">DUF7224 domain-containing protein</fullName>
    </recommendedName>
</protein>
<keyword evidence="4" id="KW-1185">Reference proteome</keyword>
<feature type="transmembrane region" description="Helical" evidence="1">
    <location>
        <begin position="7"/>
        <end position="29"/>
    </location>
</feature>
<organism evidence="3 4">
    <name type="scientific">Thermobaculum terrenum (strain ATCC BAA-798 / CCMEE 7001 / YNP1)</name>
    <dbReference type="NCBI Taxonomy" id="525904"/>
    <lineage>
        <taxon>Bacteria</taxon>
        <taxon>Bacillati</taxon>
        <taxon>Chloroflexota</taxon>
        <taxon>Chloroflexia</taxon>
        <taxon>Candidatus Thermobaculales</taxon>
        <taxon>Candidatus Thermobaculaceae</taxon>
        <taxon>Thermobaculum</taxon>
    </lineage>
</organism>
<accession>D1CEP6</accession>
<evidence type="ECO:0000313" key="4">
    <source>
        <dbReference type="Proteomes" id="UP000000323"/>
    </source>
</evidence>
<dbReference type="EMBL" id="CP001825">
    <property type="protein sequence ID" value="ACZ41402.1"/>
    <property type="molecule type" value="Genomic_DNA"/>
</dbReference>
<sequence length="296" mass="32554">MLPDLRILSVAFVVILAQAVLGFTIGIWLPTVVAAPLTLIALFLWMTLPPGLNTFWVRHLTGDFSGCCSLNTDIAPSAIAGSILLALSFLVASLILLTQRIGLIRISASLLIAIAGFTLGASLVRGLGPEPLVPRNPKLLVCSNQWPKVCVWPEHKSRLNEVSEIARRAATAWKSTGINVPNTFSEYSSLQRNENSFGFSILANRVIITNSMAYSMLPPTPDCPEDKPWLGGENQEYLNAWLDEVAGLTPNQISSVFSPDVLQTVARVRHMSISEQRAWYERNFRMAQRCASISHR</sequence>
<dbReference type="HOGENOM" id="CLU_054046_0_0_0"/>